<feature type="zinc finger region" description="C3H1-type" evidence="4">
    <location>
        <begin position="329"/>
        <end position="356"/>
    </location>
</feature>
<dbReference type="Pfam" id="PF25540">
    <property type="entry name" value="DUF7923"/>
    <property type="match status" value="1"/>
</dbReference>
<keyword evidence="8" id="KW-1185">Reference proteome</keyword>
<name>A0A6G1JHE8_9PLEO</name>
<reference evidence="7" key="1">
    <citation type="journal article" date="2020" name="Stud. Mycol.">
        <title>101 Dothideomycetes genomes: a test case for predicting lifestyles and emergence of pathogens.</title>
        <authorList>
            <person name="Haridas S."/>
            <person name="Albert R."/>
            <person name="Binder M."/>
            <person name="Bloem J."/>
            <person name="Labutti K."/>
            <person name="Salamov A."/>
            <person name="Andreopoulos B."/>
            <person name="Baker S."/>
            <person name="Barry K."/>
            <person name="Bills G."/>
            <person name="Bluhm B."/>
            <person name="Cannon C."/>
            <person name="Castanera R."/>
            <person name="Culley D."/>
            <person name="Daum C."/>
            <person name="Ezra D."/>
            <person name="Gonzalez J."/>
            <person name="Henrissat B."/>
            <person name="Kuo A."/>
            <person name="Liang C."/>
            <person name="Lipzen A."/>
            <person name="Lutzoni F."/>
            <person name="Magnuson J."/>
            <person name="Mondo S."/>
            <person name="Nolan M."/>
            <person name="Ohm R."/>
            <person name="Pangilinan J."/>
            <person name="Park H.-J."/>
            <person name="Ramirez L."/>
            <person name="Alfaro M."/>
            <person name="Sun H."/>
            <person name="Tritt A."/>
            <person name="Yoshinaga Y."/>
            <person name="Zwiers L.-H."/>
            <person name="Turgeon B."/>
            <person name="Goodwin S."/>
            <person name="Spatafora J."/>
            <person name="Crous P."/>
            <person name="Grigoriev I."/>
        </authorList>
    </citation>
    <scope>NUCLEOTIDE SEQUENCE</scope>
    <source>
        <strain evidence="7">CBS 122367</strain>
    </source>
</reference>
<dbReference type="InterPro" id="IPR036855">
    <property type="entry name" value="Znf_CCCH_sf"/>
</dbReference>
<accession>A0A6G1JHE8</accession>
<dbReference type="AlphaFoldDB" id="A0A6G1JHE8"/>
<keyword evidence="3 4" id="KW-0862">Zinc</keyword>
<dbReference type="EMBL" id="MU005571">
    <property type="protein sequence ID" value="KAF2689974.1"/>
    <property type="molecule type" value="Genomic_DNA"/>
</dbReference>
<dbReference type="Proteomes" id="UP000799291">
    <property type="component" value="Unassembled WGS sequence"/>
</dbReference>
<feature type="region of interest" description="Disordered" evidence="5">
    <location>
        <begin position="260"/>
        <end position="280"/>
    </location>
</feature>
<sequence length="534" mass="59750">MLGDGKLNSLDTRLEQFKLNNTTGQNELQSVLRDYAQLIEDYKALKRSIGGKGNGVTIGHTEVSEKPRNPYLLVLIDGNGYIFNDELVRDKEEGGMRAARMLNDAVEKYLRESLPQLKDNRVIVRIYADLTNLSKQLAKSKLTGLEKRSLAPFAAAFTRAINLFDFVDALDEEGTKFKLRETFKLAVEDSSCSHILYAACHDSGYLSQLLPYTGHRDKVTLVQGAGFNSGFHQFSLNVTQFPTIFRWSELSAAPPTKTLAVQTSERNGTPTKPKGPLKNAQNYNTIQNENSWRNNGDINFGADNTSHLGCNGFSEDGADEWSIKTKTKTKPEALCKYFQKGFCRFGNKCKFQHVPNNILNPDANGSTVDRSNISSVLPTHPVPGFIPLNKDHHRLDIYIPPPTPEAWIIYNARFHRQKPCNDHYLQGVCTKFNCPYDHTPLEPQARYCLEYVVKCSPCPRRGACRSSDCFYGHLCQKNDCMGQMKGCRMKGEQHSVDPVLASMVPADEDDMIQHDDLSAGIGAHGPPGEMVAMW</sequence>
<protein>
    <recommendedName>
        <fullName evidence="6">C3H1-type domain-containing protein</fullName>
    </recommendedName>
</protein>
<dbReference type="InterPro" id="IPR000571">
    <property type="entry name" value="Znf_CCCH"/>
</dbReference>
<feature type="compositionally biased region" description="Polar residues" evidence="5">
    <location>
        <begin position="260"/>
        <end position="270"/>
    </location>
</feature>
<dbReference type="GO" id="GO:0008270">
    <property type="term" value="F:zinc ion binding"/>
    <property type="evidence" value="ECO:0007669"/>
    <property type="project" value="UniProtKB-KW"/>
</dbReference>
<dbReference type="OrthoDB" id="2270193at2759"/>
<keyword evidence="1 4" id="KW-0479">Metal-binding</keyword>
<evidence type="ECO:0000313" key="7">
    <source>
        <dbReference type="EMBL" id="KAF2689974.1"/>
    </source>
</evidence>
<organism evidence="7 8">
    <name type="scientific">Lentithecium fluviatile CBS 122367</name>
    <dbReference type="NCBI Taxonomy" id="1168545"/>
    <lineage>
        <taxon>Eukaryota</taxon>
        <taxon>Fungi</taxon>
        <taxon>Dikarya</taxon>
        <taxon>Ascomycota</taxon>
        <taxon>Pezizomycotina</taxon>
        <taxon>Dothideomycetes</taxon>
        <taxon>Pleosporomycetidae</taxon>
        <taxon>Pleosporales</taxon>
        <taxon>Massarineae</taxon>
        <taxon>Lentitheciaceae</taxon>
        <taxon>Lentithecium</taxon>
    </lineage>
</organism>
<dbReference type="PANTHER" id="PTHR37543">
    <property type="entry name" value="CCCH ZINC FINGER DNA BINDING PROTEIN (AFU_ORTHOLOGUE AFUA_5G12760)"/>
    <property type="match status" value="1"/>
</dbReference>
<evidence type="ECO:0000256" key="1">
    <source>
        <dbReference type="ARBA" id="ARBA00022723"/>
    </source>
</evidence>
<dbReference type="SMART" id="SM00356">
    <property type="entry name" value="ZnF_C3H1"/>
    <property type="match status" value="2"/>
</dbReference>
<evidence type="ECO:0000256" key="5">
    <source>
        <dbReference type="SAM" id="MobiDB-lite"/>
    </source>
</evidence>
<feature type="domain" description="C3H1-type" evidence="6">
    <location>
        <begin position="414"/>
        <end position="441"/>
    </location>
</feature>
<evidence type="ECO:0000256" key="4">
    <source>
        <dbReference type="PROSITE-ProRule" id="PRU00723"/>
    </source>
</evidence>
<proteinExistence type="predicted"/>
<dbReference type="SUPFAM" id="SSF90229">
    <property type="entry name" value="CCCH zinc finger"/>
    <property type="match status" value="1"/>
</dbReference>
<evidence type="ECO:0000256" key="3">
    <source>
        <dbReference type="ARBA" id="ARBA00022833"/>
    </source>
</evidence>
<dbReference type="Pfam" id="PF00642">
    <property type="entry name" value="zf-CCCH"/>
    <property type="match status" value="1"/>
</dbReference>
<keyword evidence="2 4" id="KW-0863">Zinc-finger</keyword>
<evidence type="ECO:0000256" key="2">
    <source>
        <dbReference type="ARBA" id="ARBA00022771"/>
    </source>
</evidence>
<dbReference type="Gene3D" id="4.10.1000.10">
    <property type="entry name" value="Zinc finger, CCCH-type"/>
    <property type="match status" value="1"/>
</dbReference>
<dbReference type="InterPro" id="IPR057683">
    <property type="entry name" value="DUF7923"/>
</dbReference>
<dbReference type="Pfam" id="PF25542">
    <property type="entry name" value="zf-CCCH_12"/>
    <property type="match status" value="1"/>
</dbReference>
<dbReference type="PANTHER" id="PTHR37543:SF1">
    <property type="entry name" value="CCCH ZINC FINGER DNA BINDING PROTEIN (AFU_ORTHOLOGUE AFUA_5G12760)"/>
    <property type="match status" value="1"/>
</dbReference>
<dbReference type="PROSITE" id="PS50103">
    <property type="entry name" value="ZF_C3H1"/>
    <property type="match status" value="2"/>
</dbReference>
<gene>
    <name evidence="7" type="ORF">K458DRAFT_399380</name>
</gene>
<evidence type="ECO:0000259" key="6">
    <source>
        <dbReference type="PROSITE" id="PS50103"/>
    </source>
</evidence>
<feature type="zinc finger region" description="C3H1-type" evidence="4">
    <location>
        <begin position="414"/>
        <end position="441"/>
    </location>
</feature>
<dbReference type="InterPro" id="IPR057654">
    <property type="entry name" value="Znf-CCCH_tandem"/>
</dbReference>
<feature type="domain" description="C3H1-type" evidence="6">
    <location>
        <begin position="329"/>
        <end position="356"/>
    </location>
</feature>
<evidence type="ECO:0000313" key="8">
    <source>
        <dbReference type="Proteomes" id="UP000799291"/>
    </source>
</evidence>
<dbReference type="Pfam" id="PF25543">
    <property type="entry name" value="zf-CCCH_tandem"/>
    <property type="match status" value="1"/>
</dbReference>